<dbReference type="Pfam" id="PF10693">
    <property type="entry name" value="DUF2499"/>
    <property type="match status" value="1"/>
</dbReference>
<protein>
    <recommendedName>
        <fullName evidence="4">Ycf49</fullName>
    </recommendedName>
</protein>
<gene>
    <name evidence="2" type="ORF">TL16_g11992</name>
</gene>
<name>A0A9W7ETL1_9STRA</name>
<dbReference type="InterPro" id="IPR019634">
    <property type="entry name" value="Uncharacterised_Ycf49"/>
</dbReference>
<evidence type="ECO:0000313" key="2">
    <source>
        <dbReference type="EMBL" id="GMH91218.1"/>
    </source>
</evidence>
<evidence type="ECO:0000313" key="3">
    <source>
        <dbReference type="Proteomes" id="UP001162640"/>
    </source>
</evidence>
<keyword evidence="1" id="KW-0812">Transmembrane</keyword>
<comment type="caution">
    <text evidence="2">The sequence shown here is derived from an EMBL/GenBank/DDBJ whole genome shotgun (WGS) entry which is preliminary data.</text>
</comment>
<dbReference type="EMBL" id="BLQM01000467">
    <property type="protein sequence ID" value="GMH91218.1"/>
    <property type="molecule type" value="Genomic_DNA"/>
</dbReference>
<dbReference type="AlphaFoldDB" id="A0A9W7ETL1"/>
<feature type="transmembrane region" description="Helical" evidence="1">
    <location>
        <begin position="45"/>
        <end position="65"/>
    </location>
</feature>
<accession>A0A9W7ETL1</accession>
<dbReference type="PANTHER" id="PTHR33833">
    <property type="entry name" value="NUCLEOLAR-LIKE PROTEIN-RELATED"/>
    <property type="match status" value="1"/>
</dbReference>
<dbReference type="Proteomes" id="UP001162640">
    <property type="component" value="Unassembled WGS sequence"/>
</dbReference>
<organism evidence="2 3">
    <name type="scientific">Triparma laevis f. inornata</name>
    <dbReference type="NCBI Taxonomy" id="1714386"/>
    <lineage>
        <taxon>Eukaryota</taxon>
        <taxon>Sar</taxon>
        <taxon>Stramenopiles</taxon>
        <taxon>Ochrophyta</taxon>
        <taxon>Bolidophyceae</taxon>
        <taxon>Parmales</taxon>
        <taxon>Triparmaceae</taxon>
        <taxon>Triparma</taxon>
    </lineage>
</organism>
<sequence length="96" mass="10859">HSEPANALSIPTWAIHFSSVFEWLFAMKVIWDYSEVTGNEKWKGMTWGMLPLHASGVCACTYHFFYNDPSLQFLVSTQAGLTLLGNITCMIAAWRI</sequence>
<feature type="non-terminal residue" evidence="2">
    <location>
        <position position="96"/>
    </location>
</feature>
<feature type="transmembrane region" description="Helical" evidence="1">
    <location>
        <begin position="71"/>
        <end position="94"/>
    </location>
</feature>
<feature type="non-terminal residue" evidence="2">
    <location>
        <position position="1"/>
    </location>
</feature>
<keyword evidence="1" id="KW-0472">Membrane</keyword>
<dbReference type="PANTHER" id="PTHR33833:SF3">
    <property type="entry name" value="YCF49-LIKE PROTEIN"/>
    <property type="match status" value="1"/>
</dbReference>
<evidence type="ECO:0008006" key="4">
    <source>
        <dbReference type="Google" id="ProtNLM"/>
    </source>
</evidence>
<reference evidence="3" key="1">
    <citation type="journal article" date="2023" name="Commun. Biol.">
        <title>Genome analysis of Parmales, the sister group of diatoms, reveals the evolutionary specialization of diatoms from phago-mixotrophs to photoautotrophs.</title>
        <authorList>
            <person name="Ban H."/>
            <person name="Sato S."/>
            <person name="Yoshikawa S."/>
            <person name="Yamada K."/>
            <person name="Nakamura Y."/>
            <person name="Ichinomiya M."/>
            <person name="Sato N."/>
            <person name="Blanc-Mathieu R."/>
            <person name="Endo H."/>
            <person name="Kuwata A."/>
            <person name="Ogata H."/>
        </authorList>
    </citation>
    <scope>NUCLEOTIDE SEQUENCE [LARGE SCALE GENOMIC DNA]</scope>
</reference>
<proteinExistence type="predicted"/>
<keyword evidence="1" id="KW-1133">Transmembrane helix</keyword>
<feature type="transmembrane region" description="Helical" evidence="1">
    <location>
        <begin position="13"/>
        <end position="33"/>
    </location>
</feature>
<evidence type="ECO:0000256" key="1">
    <source>
        <dbReference type="SAM" id="Phobius"/>
    </source>
</evidence>